<proteinExistence type="predicted"/>
<protein>
    <recommendedName>
        <fullName evidence="4">Thioredoxin</fullName>
    </recommendedName>
</protein>
<dbReference type="InterPro" id="IPR010296">
    <property type="entry name" value="DUF899_thioredox"/>
</dbReference>
<evidence type="ECO:0000313" key="3">
    <source>
        <dbReference type="Proteomes" id="UP000050509"/>
    </source>
</evidence>
<name>A0A0P9DEC0_9CHLR</name>
<dbReference type="Proteomes" id="UP000050509">
    <property type="component" value="Unassembled WGS sequence"/>
</dbReference>
<sequence>MSLPTVVSREEWRAARQALLVKEKALTRAYDAMNTERRELPMVEVAKQYTFQGPNGPASLRDLFGGRRQLIIYHFMFAPDWDAGCMGCSYQVDNIGDLRHLYARNTSFVLVSRAPLAKLEAYKERMGWDVPWYSSYDSDFNYDFEATTDGEVSMLSAFLRDGDVVYHTYSTTGRGTDITGSTYSLLDFTALGRQEEWEKPAGRANDEPQGWLRRHDEYTQEQLS</sequence>
<evidence type="ECO:0008006" key="4">
    <source>
        <dbReference type="Google" id="ProtNLM"/>
    </source>
</evidence>
<organism evidence="2 3">
    <name type="scientific">Kouleothrix aurantiaca</name>
    <dbReference type="NCBI Taxonomy" id="186479"/>
    <lineage>
        <taxon>Bacteria</taxon>
        <taxon>Bacillati</taxon>
        <taxon>Chloroflexota</taxon>
        <taxon>Chloroflexia</taxon>
        <taxon>Chloroflexales</taxon>
        <taxon>Roseiflexineae</taxon>
        <taxon>Roseiflexaceae</taxon>
        <taxon>Kouleothrix</taxon>
    </lineage>
</organism>
<feature type="region of interest" description="Disordered" evidence="1">
    <location>
        <begin position="197"/>
        <end position="224"/>
    </location>
</feature>
<dbReference type="InterPro" id="IPR036249">
    <property type="entry name" value="Thioredoxin-like_sf"/>
</dbReference>
<dbReference type="Pfam" id="PF05988">
    <property type="entry name" value="DUF899"/>
    <property type="match status" value="1"/>
</dbReference>
<dbReference type="AlphaFoldDB" id="A0A0P9DEC0"/>
<reference evidence="2 3" key="1">
    <citation type="submission" date="2015-09" db="EMBL/GenBank/DDBJ databases">
        <title>Draft genome sequence of Kouleothrix aurantiaca JCM 19913.</title>
        <authorList>
            <person name="Hemp J."/>
        </authorList>
    </citation>
    <scope>NUCLEOTIDE SEQUENCE [LARGE SCALE GENOMIC DNA]</scope>
    <source>
        <strain evidence="2 3">COM-B</strain>
    </source>
</reference>
<comment type="caution">
    <text evidence="2">The sequence shown here is derived from an EMBL/GenBank/DDBJ whole genome shotgun (WGS) entry which is preliminary data.</text>
</comment>
<evidence type="ECO:0000256" key="1">
    <source>
        <dbReference type="SAM" id="MobiDB-lite"/>
    </source>
</evidence>
<keyword evidence="3" id="KW-1185">Reference proteome</keyword>
<dbReference type="PATRIC" id="fig|186479.3.peg.1180"/>
<dbReference type="Gene3D" id="3.40.30.10">
    <property type="entry name" value="Glutaredoxin"/>
    <property type="match status" value="1"/>
</dbReference>
<accession>A0A0P9DEC0</accession>
<gene>
    <name evidence="2" type="ORF">SE17_06175</name>
</gene>
<feature type="compositionally biased region" description="Basic and acidic residues" evidence="1">
    <location>
        <begin position="197"/>
        <end position="206"/>
    </location>
</feature>
<dbReference type="EMBL" id="LJCR01000127">
    <property type="protein sequence ID" value="KPV54034.1"/>
    <property type="molecule type" value="Genomic_DNA"/>
</dbReference>
<evidence type="ECO:0000313" key="2">
    <source>
        <dbReference type="EMBL" id="KPV54034.1"/>
    </source>
</evidence>
<dbReference type="SUPFAM" id="SSF52833">
    <property type="entry name" value="Thioredoxin-like"/>
    <property type="match status" value="1"/>
</dbReference>